<dbReference type="GO" id="GO:0140662">
    <property type="term" value="F:ATP-dependent protein folding chaperone"/>
    <property type="evidence" value="ECO:0007669"/>
    <property type="project" value="InterPro"/>
</dbReference>
<dbReference type="EMBL" id="HE573026">
    <property type="protein sequence ID" value="CCC52341.1"/>
    <property type="molecule type" value="Genomic_DNA"/>
</dbReference>
<dbReference type="Pfam" id="PF00012">
    <property type="entry name" value="HSP70"/>
    <property type="match status" value="2"/>
</dbReference>
<proteinExistence type="predicted"/>
<dbReference type="Gene3D" id="3.90.640.10">
    <property type="entry name" value="Actin, Chain A, domain 4"/>
    <property type="match status" value="1"/>
</dbReference>
<dbReference type="InterPro" id="IPR043129">
    <property type="entry name" value="ATPase_NBD"/>
</dbReference>
<reference evidence="3" key="1">
    <citation type="journal article" date="2012" name="Proc. Natl. Acad. Sci. U.S.A.">
        <title>Antigenic diversity is generated by distinct evolutionary mechanisms in African trypanosome species.</title>
        <authorList>
            <person name="Jackson A.P."/>
            <person name="Berry A."/>
            <person name="Aslett M."/>
            <person name="Allison H.C."/>
            <person name="Burton P."/>
            <person name="Vavrova-Anderson J."/>
            <person name="Brown R."/>
            <person name="Browne H."/>
            <person name="Corton N."/>
            <person name="Hauser H."/>
            <person name="Gamble J."/>
            <person name="Gilderthorp R."/>
            <person name="Marcello L."/>
            <person name="McQuillan J."/>
            <person name="Otto T.D."/>
            <person name="Quail M.A."/>
            <person name="Sanders M.J."/>
            <person name="van Tonder A."/>
            <person name="Ginger M.L."/>
            <person name="Field M.C."/>
            <person name="Barry J.D."/>
            <person name="Hertz-Fowler C."/>
            <person name="Berriman M."/>
        </authorList>
    </citation>
    <scope>NUCLEOTIDE SEQUENCE</scope>
    <source>
        <strain evidence="3">Y486</strain>
    </source>
</reference>
<protein>
    <submittedName>
        <fullName evidence="3">Uncharacterized protein</fullName>
    </submittedName>
</protein>
<dbReference type="InterPro" id="IPR013126">
    <property type="entry name" value="Hsp_70_fam"/>
</dbReference>
<gene>
    <name evidence="3" type="ORF">TVY486_1013840</name>
</gene>
<dbReference type="PANTHER" id="PTHR19375">
    <property type="entry name" value="HEAT SHOCK PROTEIN 70KDA"/>
    <property type="match status" value="1"/>
</dbReference>
<dbReference type="Gene3D" id="3.30.420.40">
    <property type="match status" value="2"/>
</dbReference>
<dbReference type="AlphaFoldDB" id="G0U4H7"/>
<dbReference type="GO" id="GO:0005524">
    <property type="term" value="F:ATP binding"/>
    <property type="evidence" value="ECO:0007669"/>
    <property type="project" value="UniProtKB-KW"/>
</dbReference>
<keyword evidence="2" id="KW-0067">ATP-binding</keyword>
<evidence type="ECO:0000313" key="3">
    <source>
        <dbReference type="EMBL" id="CCC52341.1"/>
    </source>
</evidence>
<sequence length="845" mass="91371">MHAVSISLGTTSAIVAVANVSHPSAGGRENAAPIRVVANSSGHRITPTMAAFAEHNELLFGEDARSLYTRTPHVVVPYVLGFAAVAHQHRVQHSLRSCAKNEKSDSDGAVEVKLYDVIHRGIEASAKLHYKGHCPLVEDVAAQGQLGFRVTHDDGTDTAAATHFFEADQMLVRFFDHVKRHTVDAACGLVTVESAGTESAPTRNDSQADDGQPRIVLTVVVPRHLFPETTVARQYAKTEADGSGPENGGSCFDGASNTFRRVDELQWLRDAVNKSHLGSVTADVSIIFSDEAALLGMDALASYTQPPHPMAGRYFLLPPSAMGDCGETSAWSLANVLVVDWGALGVSFSCLRLEGGCLVGQPCPDFMRSSPIPGITSCTARYNFLASTQCGGGDAVNVALRDCLATAFMQQQRRALGYTSLSDFPPRAQRRLLLAAEEKKIVLSRAAQVPVEIEALAEGIDLRDNTTLSCSRVSAAMRGEWGFFAAFEKALQEYLKQRKERGINGVEEQINVVLLCGGMFRLPFVAQTVRKVFVQYASALNESHSQFARDLVIMESGALTTVFRGGGDESQDMCEPQTVENNMSVGAEEIFCFGGCLHSLHLALITLEWQSFGARNYTGSLRKGDAKKKAASLSWQKQRRLEEVCSTWRAFMPLSNEINKEISEKKHNGLLALRCAIFLYTQATLDELHRALGMEGRREDDPVKLPRSALITLFPTYCVIPARAVMPLGSGRPGSLALYVFSANESCCVATEEEGEAPLSVVPVNGTPVILTASACEDAGITYYIVFTLSPMKSSNNSNGVFINPSDNSGSCLQMHVQLVRVTAGAQPPFVVRPGMVETSATIEL</sequence>
<evidence type="ECO:0000256" key="2">
    <source>
        <dbReference type="ARBA" id="ARBA00022840"/>
    </source>
</evidence>
<accession>G0U4H7</accession>
<name>G0U4H7_TRYVY</name>
<dbReference type="VEuPathDB" id="TriTrypDB:TvY486_1013840"/>
<keyword evidence="1" id="KW-0547">Nucleotide-binding</keyword>
<dbReference type="SUPFAM" id="SSF53067">
    <property type="entry name" value="Actin-like ATPase domain"/>
    <property type="match status" value="2"/>
</dbReference>
<organism evidence="3">
    <name type="scientific">Trypanosoma vivax (strain Y486)</name>
    <dbReference type="NCBI Taxonomy" id="1055687"/>
    <lineage>
        <taxon>Eukaryota</taxon>
        <taxon>Discoba</taxon>
        <taxon>Euglenozoa</taxon>
        <taxon>Kinetoplastea</taxon>
        <taxon>Metakinetoplastina</taxon>
        <taxon>Trypanosomatida</taxon>
        <taxon>Trypanosomatidae</taxon>
        <taxon>Trypanosoma</taxon>
        <taxon>Duttonella</taxon>
    </lineage>
</organism>
<evidence type="ECO:0000256" key="1">
    <source>
        <dbReference type="ARBA" id="ARBA00022741"/>
    </source>
</evidence>